<dbReference type="Pfam" id="PF02308">
    <property type="entry name" value="MgtC"/>
    <property type="match status" value="1"/>
</dbReference>
<proteinExistence type="inferred from homology"/>
<dbReference type="AlphaFoldDB" id="A0A0F5ITY2"/>
<keyword evidence="6 7" id="KW-0472">Membrane</keyword>
<dbReference type="PRINTS" id="PR01837">
    <property type="entry name" value="MGTCSAPBPROT"/>
</dbReference>
<evidence type="ECO:0000256" key="3">
    <source>
        <dbReference type="ARBA" id="ARBA00022475"/>
    </source>
</evidence>
<evidence type="ECO:0000256" key="2">
    <source>
        <dbReference type="ARBA" id="ARBA00009298"/>
    </source>
</evidence>
<dbReference type="PATRIC" id="fig|927665.4.peg.3935"/>
<organism evidence="9 10">
    <name type="scientific">Parabacteroides goldsteinii DSM 19448 = WAL 12034</name>
    <dbReference type="NCBI Taxonomy" id="927665"/>
    <lineage>
        <taxon>Bacteria</taxon>
        <taxon>Pseudomonadati</taxon>
        <taxon>Bacteroidota</taxon>
        <taxon>Bacteroidia</taxon>
        <taxon>Bacteroidales</taxon>
        <taxon>Tannerellaceae</taxon>
        <taxon>Parabacteroides</taxon>
    </lineage>
</organism>
<evidence type="ECO:0000313" key="10">
    <source>
        <dbReference type="Proteomes" id="UP000033047"/>
    </source>
</evidence>
<dbReference type="HOGENOM" id="CLU_079292_0_0_10"/>
<sequence>MIDQINDILQNTTITPTTAAVKLLVSFFLGAIIGVERQFRRREAGMRTFTLICMGSAAAMLISIWIPQCYPNFLNGDPGRIAAQVLTGIGFLGAGAIMQSHGSIHGLTTAACIWVVAVIGLAVGAGMYVPALIGTGLTLVILVSLERLEKRMFLNGVNKILTIICTTATPDLKAVRKILESKNIYIVSVSFESIYEQNKSIITYKVNVKAQSSYMNLFSEIRTLGYVSQIRLMA</sequence>
<evidence type="ECO:0000256" key="7">
    <source>
        <dbReference type="SAM" id="Phobius"/>
    </source>
</evidence>
<evidence type="ECO:0000256" key="6">
    <source>
        <dbReference type="ARBA" id="ARBA00023136"/>
    </source>
</evidence>
<feature type="transmembrane region" description="Helical" evidence="7">
    <location>
        <begin position="104"/>
        <end position="122"/>
    </location>
</feature>
<feature type="domain" description="MgtC/SapB/SrpB/YhiD N-terminal" evidence="8">
    <location>
        <begin position="23"/>
        <end position="150"/>
    </location>
</feature>
<evidence type="ECO:0000259" key="8">
    <source>
        <dbReference type="Pfam" id="PF02308"/>
    </source>
</evidence>
<dbReference type="PANTHER" id="PTHR33778">
    <property type="entry name" value="PROTEIN MGTC"/>
    <property type="match status" value="1"/>
</dbReference>
<dbReference type="InterPro" id="IPR003416">
    <property type="entry name" value="MgtC/SapB/SrpB/YhiD_fam"/>
</dbReference>
<comment type="caution">
    <text evidence="9">The sequence shown here is derived from an EMBL/GenBank/DDBJ whole genome shotgun (WGS) entry which is preliminary data.</text>
</comment>
<comment type="subcellular location">
    <subcellularLocation>
        <location evidence="1">Cell membrane</location>
        <topology evidence="1">Multi-pass membrane protein</topology>
    </subcellularLocation>
</comment>
<keyword evidence="4 7" id="KW-0812">Transmembrane</keyword>
<dbReference type="Proteomes" id="UP000033047">
    <property type="component" value="Unassembled WGS sequence"/>
</dbReference>
<keyword evidence="5 7" id="KW-1133">Transmembrane helix</keyword>
<dbReference type="RefSeq" id="WP_007656826.1">
    <property type="nucleotide sequence ID" value="NZ_KQ033913.1"/>
</dbReference>
<feature type="transmembrane region" description="Helical" evidence="7">
    <location>
        <begin position="19"/>
        <end position="36"/>
    </location>
</feature>
<dbReference type="STRING" id="927665.HMPREF1535_03830"/>
<dbReference type="InterPro" id="IPR049177">
    <property type="entry name" value="MgtC_SapB_SrpB_YhiD_N"/>
</dbReference>
<evidence type="ECO:0000313" key="9">
    <source>
        <dbReference type="EMBL" id="KKB48602.1"/>
    </source>
</evidence>
<feature type="transmembrane region" description="Helical" evidence="7">
    <location>
        <begin position="78"/>
        <end position="97"/>
    </location>
</feature>
<dbReference type="GO" id="GO:0005886">
    <property type="term" value="C:plasma membrane"/>
    <property type="evidence" value="ECO:0007669"/>
    <property type="project" value="UniProtKB-SubCell"/>
</dbReference>
<dbReference type="PANTHER" id="PTHR33778:SF1">
    <property type="entry name" value="MAGNESIUM TRANSPORTER YHID-RELATED"/>
    <property type="match status" value="1"/>
</dbReference>
<protein>
    <recommendedName>
        <fullName evidence="8">MgtC/SapB/SrpB/YhiD N-terminal domain-containing protein</fullName>
    </recommendedName>
</protein>
<evidence type="ECO:0000256" key="4">
    <source>
        <dbReference type="ARBA" id="ARBA00022692"/>
    </source>
</evidence>
<name>A0A0F5ITY2_9BACT</name>
<gene>
    <name evidence="9" type="ORF">HMPREF1535_03830</name>
</gene>
<evidence type="ECO:0000256" key="1">
    <source>
        <dbReference type="ARBA" id="ARBA00004651"/>
    </source>
</evidence>
<dbReference type="EMBL" id="AQHV01000021">
    <property type="protein sequence ID" value="KKB48602.1"/>
    <property type="molecule type" value="Genomic_DNA"/>
</dbReference>
<accession>A0A0F5ITY2</accession>
<evidence type="ECO:0000256" key="5">
    <source>
        <dbReference type="ARBA" id="ARBA00022989"/>
    </source>
</evidence>
<keyword evidence="3" id="KW-1003">Cell membrane</keyword>
<reference evidence="9 10" key="1">
    <citation type="submission" date="2013-04" db="EMBL/GenBank/DDBJ databases">
        <title>The Genome Sequence of Parabacteroides goldsteinii DSM 19448.</title>
        <authorList>
            <consortium name="The Broad Institute Genomics Platform"/>
            <person name="Earl A."/>
            <person name="Ward D."/>
            <person name="Feldgarden M."/>
            <person name="Gevers D."/>
            <person name="Martens E."/>
            <person name="Sakamoto M."/>
            <person name="Benno Y."/>
            <person name="Song Y."/>
            <person name="Liu C."/>
            <person name="Lee J."/>
            <person name="Bolanos M."/>
            <person name="Vaisanen M.L."/>
            <person name="Finegold S.M."/>
            <person name="Walker B."/>
            <person name="Young S."/>
            <person name="Zeng Q."/>
            <person name="Gargeya S."/>
            <person name="Fitzgerald M."/>
            <person name="Haas B."/>
            <person name="Abouelleil A."/>
            <person name="Allen A.W."/>
            <person name="Alvarado L."/>
            <person name="Arachchi H.M."/>
            <person name="Berlin A.M."/>
            <person name="Chapman S.B."/>
            <person name="Gainer-Dewar J."/>
            <person name="Goldberg J."/>
            <person name="Griggs A."/>
            <person name="Gujja S."/>
            <person name="Hansen M."/>
            <person name="Howarth C."/>
            <person name="Imamovic A."/>
            <person name="Ireland A."/>
            <person name="Larimer J."/>
            <person name="McCowan C."/>
            <person name="Murphy C."/>
            <person name="Pearson M."/>
            <person name="Poon T.W."/>
            <person name="Priest M."/>
            <person name="Roberts A."/>
            <person name="Saif S."/>
            <person name="Shea T."/>
            <person name="Sisk P."/>
            <person name="Sykes S."/>
            <person name="Wortman J."/>
            <person name="Nusbaum C."/>
            <person name="Birren B."/>
        </authorList>
    </citation>
    <scope>NUCLEOTIDE SEQUENCE [LARGE SCALE GENOMIC DNA]</scope>
    <source>
        <strain evidence="9 10">DSM 19448</strain>
    </source>
</reference>
<feature type="transmembrane region" description="Helical" evidence="7">
    <location>
        <begin position="48"/>
        <end position="66"/>
    </location>
</feature>
<comment type="similarity">
    <text evidence="2">Belongs to the MgtC/SapB family.</text>
</comment>